<evidence type="ECO:0000313" key="1">
    <source>
        <dbReference type="EMBL" id="KAJ9654077.1"/>
    </source>
</evidence>
<dbReference type="Proteomes" id="UP001172386">
    <property type="component" value="Unassembled WGS sequence"/>
</dbReference>
<evidence type="ECO:0000313" key="2">
    <source>
        <dbReference type="Proteomes" id="UP001172386"/>
    </source>
</evidence>
<accession>A0ACC3A2A1</accession>
<organism evidence="1 2">
    <name type="scientific">Neophaeococcomyces mojaviensis</name>
    <dbReference type="NCBI Taxonomy" id="3383035"/>
    <lineage>
        <taxon>Eukaryota</taxon>
        <taxon>Fungi</taxon>
        <taxon>Dikarya</taxon>
        <taxon>Ascomycota</taxon>
        <taxon>Pezizomycotina</taxon>
        <taxon>Eurotiomycetes</taxon>
        <taxon>Chaetothyriomycetidae</taxon>
        <taxon>Chaetothyriales</taxon>
        <taxon>Chaetothyriales incertae sedis</taxon>
        <taxon>Neophaeococcomyces</taxon>
    </lineage>
</organism>
<name>A0ACC3A2A1_9EURO</name>
<comment type="caution">
    <text evidence="1">The sequence shown here is derived from an EMBL/GenBank/DDBJ whole genome shotgun (WGS) entry which is preliminary data.</text>
</comment>
<keyword evidence="2" id="KW-1185">Reference proteome</keyword>
<protein>
    <submittedName>
        <fullName evidence="1">Uncharacterized protein</fullName>
    </submittedName>
</protein>
<sequence>MEPEKSILQKGNDSPIVDHSGKRYSAQGIPIYNELEEVSEPEISFGTILKGTTAVPLTTFEKKAALINAEIDKFGLGKYQICIWLLCGFGYFLDLAWAQGVGLIASAVYQEMNVPSTSYGNIWSCANAGLAVGAFGWGIIVDVIGRRWAFNLTCLITSVFGLLLAAPKNNYGAICAIYFLASLGLGGNIPIDAIIAHEYLPQNRRSLVSLLSLWQPVGVVVASAIAYGTAAKWRCDPTLPACSAVASGESCCTVSSNMGWRYEVIVLGLMTLSVFFLRYFVFRFHESPKFLLSKGKEAEAIEVLHKIAKFNKAAPPTLTIEMFAAIDASGVPRGPLTTTQTTKHVVRGFLNSFKHLKGLFVNKLQLFIFFLLAITYMGDYWSFNLAGAYLPIILLQNNVSSGQTTVTETYRQYVYIYLPGILGAVIAFFSVQLPLVGRKWSLVFSAVCQGLSMAMYTQVKTTAGYVGLNALEYIMQTYFNAVLYASAPELFDTSYRGSATGMLSCLGRLAGIVAPFAGAQFVTQNNAGILWLGAGGIWLSAFMMVFLPVEMKNRQMF</sequence>
<gene>
    <name evidence="1" type="ORF">H2198_006816</name>
</gene>
<reference evidence="1" key="1">
    <citation type="submission" date="2022-10" db="EMBL/GenBank/DDBJ databases">
        <title>Culturing micro-colonial fungi from biological soil crusts in the Mojave desert and describing Neophaeococcomyces mojavensis, and introducing the new genera and species Taxawa tesnikishii.</title>
        <authorList>
            <person name="Kurbessoian T."/>
            <person name="Stajich J.E."/>
        </authorList>
    </citation>
    <scope>NUCLEOTIDE SEQUENCE</scope>
    <source>
        <strain evidence="1">JES_112</strain>
    </source>
</reference>
<proteinExistence type="predicted"/>
<dbReference type="EMBL" id="JAPDRQ010000132">
    <property type="protein sequence ID" value="KAJ9654077.1"/>
    <property type="molecule type" value="Genomic_DNA"/>
</dbReference>